<feature type="transmembrane region" description="Helical" evidence="7">
    <location>
        <begin position="57"/>
        <end position="75"/>
    </location>
</feature>
<dbReference type="PANTHER" id="PTHR34582">
    <property type="entry name" value="UPF0702 TRANSMEMBRANE PROTEIN YCAP"/>
    <property type="match status" value="1"/>
</dbReference>
<feature type="transmembrane region" description="Helical" evidence="7">
    <location>
        <begin position="31"/>
        <end position="51"/>
    </location>
</feature>
<feature type="transmembrane region" description="Helical" evidence="7">
    <location>
        <begin position="6"/>
        <end position="24"/>
    </location>
</feature>
<evidence type="ECO:0000256" key="4">
    <source>
        <dbReference type="ARBA" id="ARBA00022692"/>
    </source>
</evidence>
<sequence>MELDFIWESILLVLVGFLFLRVSGRKSIAQMTVTTTVIMISIGSIIVQPIIEDSVTKTIISIGIFIGVLIIVEYLQVHFNGLEKLFTGKAKSVIENGQINLENLRKMRLTIDKIEMQLRQNGVSNISDVKNATIEANGQLGYELIPDARPLTVREFKKLMAHMVQLQNQSPDVDGNLFYEVINKKHKIPHDEKYK</sequence>
<keyword evidence="6 7" id="KW-0472">Membrane</keyword>
<evidence type="ECO:0000256" key="1">
    <source>
        <dbReference type="ARBA" id="ARBA00004651"/>
    </source>
</evidence>
<dbReference type="RefSeq" id="WP_129079956.1">
    <property type="nucleotide sequence ID" value="NZ_QOUX01000046.1"/>
</dbReference>
<comment type="similarity">
    <text evidence="2">Belongs to the UPF0702 family.</text>
</comment>
<keyword evidence="4 7" id="KW-0812">Transmembrane</keyword>
<comment type="caution">
    <text evidence="9">The sequence shown here is derived from an EMBL/GenBank/DDBJ whole genome shotgun (WGS) entry which is preliminary data.</text>
</comment>
<keyword evidence="5 7" id="KW-1133">Transmembrane helix</keyword>
<dbReference type="Pfam" id="PF04239">
    <property type="entry name" value="DUF421"/>
    <property type="match status" value="1"/>
</dbReference>
<proteinExistence type="inferred from homology"/>
<name>A0A4Q0VQ27_9BACI</name>
<reference evidence="9 10" key="1">
    <citation type="journal article" date="2019" name="Int. J. Syst. Evol. Microbiol.">
        <title>Anaerobacillus alkaliphilus sp. nov., a novel alkaliphilic and moderately halophilic bacterium.</title>
        <authorList>
            <person name="Borsodi A.K."/>
            <person name="Aszalos J.M."/>
            <person name="Bihari P."/>
            <person name="Nagy I."/>
            <person name="Schumann P."/>
            <person name="Sproer C."/>
            <person name="Kovacs A.L."/>
            <person name="Boka K."/>
            <person name="Dobosy P."/>
            <person name="Ovari M."/>
            <person name="Szili-Kovacs T."/>
            <person name="Toth E."/>
        </authorList>
    </citation>
    <scope>NUCLEOTIDE SEQUENCE [LARGE SCALE GENOMIC DNA]</scope>
    <source>
        <strain evidence="9 10">B16-10</strain>
    </source>
</reference>
<evidence type="ECO:0000313" key="9">
    <source>
        <dbReference type="EMBL" id="RXI98602.1"/>
    </source>
</evidence>
<evidence type="ECO:0000256" key="6">
    <source>
        <dbReference type="ARBA" id="ARBA00023136"/>
    </source>
</evidence>
<evidence type="ECO:0000256" key="2">
    <source>
        <dbReference type="ARBA" id="ARBA00006448"/>
    </source>
</evidence>
<gene>
    <name evidence="9" type="ORF">DS745_20005</name>
</gene>
<dbReference type="InterPro" id="IPR023090">
    <property type="entry name" value="UPF0702_alpha/beta_dom_sf"/>
</dbReference>
<keyword evidence="10" id="KW-1185">Reference proteome</keyword>
<evidence type="ECO:0000259" key="8">
    <source>
        <dbReference type="Pfam" id="PF04239"/>
    </source>
</evidence>
<keyword evidence="3" id="KW-1003">Cell membrane</keyword>
<evidence type="ECO:0000256" key="5">
    <source>
        <dbReference type="ARBA" id="ARBA00022989"/>
    </source>
</evidence>
<dbReference type="OrthoDB" id="1796697at2"/>
<comment type="subcellular location">
    <subcellularLocation>
        <location evidence="1">Cell membrane</location>
        <topology evidence="1">Multi-pass membrane protein</topology>
    </subcellularLocation>
</comment>
<dbReference type="PANTHER" id="PTHR34582:SF2">
    <property type="entry name" value="UPF0702 TRANSMEMBRANE PROTEIN YDFR"/>
    <property type="match status" value="1"/>
</dbReference>
<dbReference type="Gene3D" id="3.30.240.20">
    <property type="entry name" value="bsu07140 like domains"/>
    <property type="match status" value="1"/>
</dbReference>
<feature type="domain" description="YetF C-terminal" evidence="8">
    <location>
        <begin position="78"/>
        <end position="147"/>
    </location>
</feature>
<accession>A0A4Q0VQ27</accession>
<protein>
    <submittedName>
        <fullName evidence="9">DUF421 domain-containing protein</fullName>
    </submittedName>
</protein>
<evidence type="ECO:0000256" key="7">
    <source>
        <dbReference type="SAM" id="Phobius"/>
    </source>
</evidence>
<organism evidence="9 10">
    <name type="scientific">Anaerobacillus alkaliphilus</name>
    <dbReference type="NCBI Taxonomy" id="1548597"/>
    <lineage>
        <taxon>Bacteria</taxon>
        <taxon>Bacillati</taxon>
        <taxon>Bacillota</taxon>
        <taxon>Bacilli</taxon>
        <taxon>Bacillales</taxon>
        <taxon>Bacillaceae</taxon>
        <taxon>Anaerobacillus</taxon>
    </lineage>
</organism>
<evidence type="ECO:0000256" key="3">
    <source>
        <dbReference type="ARBA" id="ARBA00022475"/>
    </source>
</evidence>
<evidence type="ECO:0000313" key="10">
    <source>
        <dbReference type="Proteomes" id="UP000290649"/>
    </source>
</evidence>
<dbReference type="AlphaFoldDB" id="A0A4Q0VQ27"/>
<dbReference type="GO" id="GO:0005886">
    <property type="term" value="C:plasma membrane"/>
    <property type="evidence" value="ECO:0007669"/>
    <property type="project" value="UniProtKB-SubCell"/>
</dbReference>
<dbReference type="EMBL" id="QOUX01000046">
    <property type="protein sequence ID" value="RXI98602.1"/>
    <property type="molecule type" value="Genomic_DNA"/>
</dbReference>
<dbReference type="Proteomes" id="UP000290649">
    <property type="component" value="Unassembled WGS sequence"/>
</dbReference>
<dbReference type="InterPro" id="IPR007353">
    <property type="entry name" value="DUF421"/>
</dbReference>